<dbReference type="RefSeq" id="WP_345766929.1">
    <property type="nucleotide sequence ID" value="NZ_CP154834.1"/>
</dbReference>
<organism evidence="1 2">
    <name type="scientific">Chryseobacterium endophyticum</name>
    <dbReference type="NCBI Taxonomy" id="1854762"/>
    <lineage>
        <taxon>Bacteria</taxon>
        <taxon>Pseudomonadati</taxon>
        <taxon>Bacteroidota</taxon>
        <taxon>Flavobacteriia</taxon>
        <taxon>Flavobacteriales</taxon>
        <taxon>Weeksellaceae</taxon>
        <taxon>Chryseobacterium group</taxon>
        <taxon>Chryseobacterium</taxon>
    </lineage>
</organism>
<sequence>MKRWVKKLVIIFGVLLLIILLANFGLNIWLKTQLPKYIKNNTDYKVSYKSLEVDLLSGNILSTGITINNKNPQNINVIGFQGTVDTLKVSRFGIYNALFNNQISSSDLLLSKPNLNIILARPVDAKKGKRKDPFLFENIRINEGNISMFRYTKQKFFSVKNLSLYVENLQMAEEDAQDKLPVVFDQYSIKGTDFFFRPDEVYALQINRIETKNGQMSVDKFQLTPLITFEQFKKYYPKKHSFFSSMLKKYSSGIFCWQKIKFL</sequence>
<evidence type="ECO:0000313" key="2">
    <source>
        <dbReference type="Proteomes" id="UP001463665"/>
    </source>
</evidence>
<keyword evidence="2" id="KW-1185">Reference proteome</keyword>
<dbReference type="EMBL" id="CP154834">
    <property type="protein sequence ID" value="XAO75050.1"/>
    <property type="molecule type" value="Genomic_DNA"/>
</dbReference>
<name>A0AAU6WSI5_9FLAO</name>
<gene>
    <name evidence="1" type="ORF">AAFP95_03355</name>
</gene>
<dbReference type="AlphaFoldDB" id="A0AAU6WSI5"/>
<dbReference type="Proteomes" id="UP001463665">
    <property type="component" value="Chromosome"/>
</dbReference>
<protein>
    <submittedName>
        <fullName evidence="1">Uncharacterized protein</fullName>
    </submittedName>
</protein>
<reference evidence="1 2" key="1">
    <citation type="submission" date="2024-04" db="EMBL/GenBank/DDBJ databases">
        <title>Genome sequencing and assembly of rice foliar adapted Chryseobacterium endophyticum OsEnb-ALM-A6.</title>
        <authorList>
            <person name="Kumar S."/>
            <person name="Javed M."/>
            <person name="Chouhan V."/>
            <person name="Charishma K."/>
            <person name="Patel A."/>
            <person name="Kumar M."/>
            <person name="Sahu K.P."/>
            <person name="Kumar A."/>
        </authorList>
    </citation>
    <scope>NUCLEOTIDE SEQUENCE [LARGE SCALE GENOMIC DNA]</scope>
    <source>
        <strain evidence="1 2">OsEnb-ALM-A6</strain>
    </source>
</reference>
<accession>A0AAU6WSI5</accession>
<evidence type="ECO:0000313" key="1">
    <source>
        <dbReference type="EMBL" id="XAO75050.1"/>
    </source>
</evidence>
<proteinExistence type="predicted"/>